<dbReference type="InterPro" id="IPR050954">
    <property type="entry name" value="ET_IronSulfur_Cluster-Binding"/>
</dbReference>
<dbReference type="PROSITE" id="PS00198">
    <property type="entry name" value="4FE4S_FER_1"/>
    <property type="match status" value="1"/>
</dbReference>
<evidence type="ECO:0000313" key="6">
    <source>
        <dbReference type="EMBL" id="PWQ92246.1"/>
    </source>
</evidence>
<feature type="domain" description="4Fe-4S ferredoxin-type" evidence="5">
    <location>
        <begin position="62"/>
        <end position="94"/>
    </location>
</feature>
<evidence type="ECO:0000256" key="4">
    <source>
        <dbReference type="ARBA" id="ARBA00023014"/>
    </source>
</evidence>
<protein>
    <submittedName>
        <fullName evidence="6">Ferredoxin</fullName>
    </submittedName>
</protein>
<dbReference type="PANTHER" id="PTHR43177">
    <property type="entry name" value="PROTEIN NRFC"/>
    <property type="match status" value="1"/>
</dbReference>
<dbReference type="RefSeq" id="WP_109839831.1">
    <property type="nucleotide sequence ID" value="NZ_QGKM01000104.1"/>
</dbReference>
<keyword evidence="1" id="KW-0004">4Fe-4S</keyword>
<dbReference type="PANTHER" id="PTHR43177:SF3">
    <property type="entry name" value="PROTEIN NRFC HOMOLOG"/>
    <property type="match status" value="1"/>
</dbReference>
<evidence type="ECO:0000259" key="5">
    <source>
        <dbReference type="PROSITE" id="PS51379"/>
    </source>
</evidence>
<sequence length="231" mass="25753">MKLGLVVDLDVCVGCHACAVSCKQWNTSGTTGPLTDYAPYDEDPSGVWFNRVRHFEVGDFPNSKTVNMPMSCMHCEQADCVDVCPTGASYKRAEDGIVLIDQDKCMGCNYCSWACPYGARELDRDTGTMKKCTLCVDRIYDESLNEIDRQPSCVITCPAHARHFGDFDDPNSNVSTLVRERGGHQLMPELGYSPTNHYLPPRIMKPQQTAETPRKSLISSVKDWVNQSVAR</sequence>
<gene>
    <name evidence="6" type="ORF">DKW60_22105</name>
</gene>
<keyword evidence="3" id="KW-0408">Iron</keyword>
<dbReference type="InterPro" id="IPR017896">
    <property type="entry name" value="4Fe4S_Fe-S-bd"/>
</dbReference>
<keyword evidence="7" id="KW-1185">Reference proteome</keyword>
<dbReference type="EMBL" id="QGKM01000104">
    <property type="protein sequence ID" value="PWQ92246.1"/>
    <property type="molecule type" value="Genomic_DNA"/>
</dbReference>
<accession>A0A317C0R5</accession>
<feature type="domain" description="4Fe-4S ferredoxin-type" evidence="5">
    <location>
        <begin position="96"/>
        <end position="125"/>
    </location>
</feature>
<reference evidence="6 7" key="1">
    <citation type="submission" date="2018-05" db="EMBL/GenBank/DDBJ databases">
        <title>Leucothrix arctica sp. nov., isolated from Arctic seawater.</title>
        <authorList>
            <person name="Choi A."/>
            <person name="Baek K."/>
        </authorList>
    </citation>
    <scope>NUCLEOTIDE SEQUENCE [LARGE SCALE GENOMIC DNA]</scope>
    <source>
        <strain evidence="6 7">JCM 18388</strain>
    </source>
</reference>
<evidence type="ECO:0000256" key="1">
    <source>
        <dbReference type="ARBA" id="ARBA00022485"/>
    </source>
</evidence>
<dbReference type="GO" id="GO:0046872">
    <property type="term" value="F:metal ion binding"/>
    <property type="evidence" value="ECO:0007669"/>
    <property type="project" value="UniProtKB-KW"/>
</dbReference>
<dbReference type="Pfam" id="PF13247">
    <property type="entry name" value="Fer4_11"/>
    <property type="match status" value="1"/>
</dbReference>
<organism evidence="6 7">
    <name type="scientific">Leucothrix pacifica</name>
    <dbReference type="NCBI Taxonomy" id="1247513"/>
    <lineage>
        <taxon>Bacteria</taxon>
        <taxon>Pseudomonadati</taxon>
        <taxon>Pseudomonadota</taxon>
        <taxon>Gammaproteobacteria</taxon>
        <taxon>Thiotrichales</taxon>
        <taxon>Thiotrichaceae</taxon>
        <taxon>Leucothrix</taxon>
    </lineage>
</organism>
<keyword evidence="4" id="KW-0411">Iron-sulfur</keyword>
<proteinExistence type="predicted"/>
<dbReference type="AlphaFoldDB" id="A0A317C0R5"/>
<dbReference type="Gene3D" id="3.30.70.20">
    <property type="match status" value="2"/>
</dbReference>
<dbReference type="PROSITE" id="PS51379">
    <property type="entry name" value="4FE4S_FER_2"/>
    <property type="match status" value="3"/>
</dbReference>
<evidence type="ECO:0000256" key="3">
    <source>
        <dbReference type="ARBA" id="ARBA00023004"/>
    </source>
</evidence>
<name>A0A317C0R5_9GAMM</name>
<keyword evidence="2" id="KW-0479">Metal-binding</keyword>
<evidence type="ECO:0000313" key="7">
    <source>
        <dbReference type="Proteomes" id="UP000245539"/>
    </source>
</evidence>
<dbReference type="GO" id="GO:0051539">
    <property type="term" value="F:4 iron, 4 sulfur cluster binding"/>
    <property type="evidence" value="ECO:0007669"/>
    <property type="project" value="UniProtKB-KW"/>
</dbReference>
<dbReference type="OrthoDB" id="9779457at2"/>
<dbReference type="SUPFAM" id="SSF54862">
    <property type="entry name" value="4Fe-4S ferredoxins"/>
    <property type="match status" value="1"/>
</dbReference>
<evidence type="ECO:0000256" key="2">
    <source>
        <dbReference type="ARBA" id="ARBA00022723"/>
    </source>
</evidence>
<comment type="caution">
    <text evidence="6">The sequence shown here is derived from an EMBL/GenBank/DDBJ whole genome shotgun (WGS) entry which is preliminary data.</text>
</comment>
<dbReference type="CDD" id="cd10551">
    <property type="entry name" value="PsrB"/>
    <property type="match status" value="1"/>
</dbReference>
<feature type="domain" description="4Fe-4S ferredoxin-type" evidence="5">
    <location>
        <begin position="3"/>
        <end position="33"/>
    </location>
</feature>
<dbReference type="Proteomes" id="UP000245539">
    <property type="component" value="Unassembled WGS sequence"/>
</dbReference>
<dbReference type="InterPro" id="IPR017900">
    <property type="entry name" value="4Fe4S_Fe_S_CS"/>
</dbReference>